<protein>
    <submittedName>
        <fullName evidence="2">Uncharacterized protein</fullName>
    </submittedName>
</protein>
<sequence>MSGAASAVALTAAVYLLVVIVPGLVIGLASGIRGWLLAAAAPVLTYGVIGIFGPLAPMIGVRWNALTLLTASVLCAVAAHGVRRLFRMPDAARPRVTLDWPRPRHWMMAGAVAIATGVGLLAMLRASGFTAIPQWWDAEFHANAVRFIADTGDSSPAALAAINSTGSSSFFYPNAYHVLDATVAQIGGWPIPQVLDVSNGFQVGLFSLSISVLVAEITKRPGLAAATALLACAFTQFPYDTLTWGPLFPFTAGVALSPAFLALLSRVLTSPTSGTIIATALAGIGLTAVHPSITVAAAIPAALFLAQRWIRARKVPAADLRTLLLVAVVGGVAGVFQVLGVLTATGGAAVTWTPGLNVPDAAAQFVTGSRSTGLPAVWLIALCVAGLVGLFLLGGVTKLIWWLLGGAVFGVLFVLDATSAAPWVQAITRPWWNDSWRLYAIGAMGLVVLAAVGLVTVADLLSRLVPRLPSAVVLAVVALLVIIATKGLYLNRNTQRLAVAFPDGPVVTHTEQAAMLELAKLAPAGSMVMNDPYDGSPWMWALAGVHPVFGHAPIFPNDAEAVGPQRLHLFQSFNRLDTDPAVRASVRELHIRYVFLSDGSITGSTAGHSPGLTGLDQVKGLRLVFRNSQAEIYQVTSQIVDG</sequence>
<feature type="transmembrane region" description="Helical" evidence="1">
    <location>
        <begin position="470"/>
        <end position="489"/>
    </location>
</feature>
<feature type="transmembrane region" description="Helical" evidence="1">
    <location>
        <begin position="245"/>
        <end position="264"/>
    </location>
</feature>
<feature type="transmembrane region" description="Helical" evidence="1">
    <location>
        <begin position="436"/>
        <end position="458"/>
    </location>
</feature>
<dbReference type="RefSeq" id="WP_184867192.1">
    <property type="nucleotide sequence ID" value="NZ_JACHIR010000001.1"/>
</dbReference>
<keyword evidence="1" id="KW-0812">Transmembrane</keyword>
<keyword evidence="1" id="KW-0472">Membrane</keyword>
<feature type="transmembrane region" description="Helical" evidence="1">
    <location>
        <begin position="399"/>
        <end position="424"/>
    </location>
</feature>
<reference evidence="2 3" key="1">
    <citation type="submission" date="2020-08" db="EMBL/GenBank/DDBJ databases">
        <title>Sequencing the genomes of 1000 actinobacteria strains.</title>
        <authorList>
            <person name="Klenk H.-P."/>
        </authorList>
    </citation>
    <scope>NUCLEOTIDE SEQUENCE [LARGE SCALE GENOMIC DNA]</scope>
    <source>
        <strain evidence="2 3">DSM 43851</strain>
    </source>
</reference>
<accession>A0A7W9KMP6</accession>
<proteinExistence type="predicted"/>
<dbReference type="EMBL" id="JACHIR010000001">
    <property type="protein sequence ID" value="MBB5895396.1"/>
    <property type="molecule type" value="Genomic_DNA"/>
</dbReference>
<name>A0A7W9KMP6_9PSEU</name>
<dbReference type="Proteomes" id="UP000585638">
    <property type="component" value="Unassembled WGS sequence"/>
</dbReference>
<feature type="transmembrane region" description="Helical" evidence="1">
    <location>
        <begin position="106"/>
        <end position="126"/>
    </location>
</feature>
<evidence type="ECO:0000313" key="2">
    <source>
        <dbReference type="EMBL" id="MBB5895396.1"/>
    </source>
</evidence>
<evidence type="ECO:0000313" key="3">
    <source>
        <dbReference type="Proteomes" id="UP000585638"/>
    </source>
</evidence>
<dbReference type="Pfam" id="PF20176">
    <property type="entry name" value="DUF6541"/>
    <property type="match status" value="1"/>
</dbReference>
<dbReference type="InterPro" id="IPR046671">
    <property type="entry name" value="DUF6541"/>
</dbReference>
<comment type="caution">
    <text evidence="2">The sequence shown here is derived from an EMBL/GenBank/DDBJ whole genome shotgun (WGS) entry which is preliminary data.</text>
</comment>
<feature type="transmembrane region" description="Helical" evidence="1">
    <location>
        <begin position="373"/>
        <end position="393"/>
    </location>
</feature>
<keyword evidence="1" id="KW-1133">Transmembrane helix</keyword>
<dbReference type="AlphaFoldDB" id="A0A7W9KMP6"/>
<feature type="transmembrane region" description="Helical" evidence="1">
    <location>
        <begin position="6"/>
        <end position="28"/>
    </location>
</feature>
<gene>
    <name evidence="2" type="ORF">BJ998_006592</name>
</gene>
<feature type="transmembrane region" description="Helical" evidence="1">
    <location>
        <begin position="323"/>
        <end position="352"/>
    </location>
</feature>
<feature type="transmembrane region" description="Helical" evidence="1">
    <location>
        <begin position="276"/>
        <end position="303"/>
    </location>
</feature>
<feature type="transmembrane region" description="Helical" evidence="1">
    <location>
        <begin position="65"/>
        <end position="86"/>
    </location>
</feature>
<organism evidence="2 3">
    <name type="scientific">Kutzneria kofuensis</name>
    <dbReference type="NCBI Taxonomy" id="103725"/>
    <lineage>
        <taxon>Bacteria</taxon>
        <taxon>Bacillati</taxon>
        <taxon>Actinomycetota</taxon>
        <taxon>Actinomycetes</taxon>
        <taxon>Pseudonocardiales</taxon>
        <taxon>Pseudonocardiaceae</taxon>
        <taxon>Kutzneria</taxon>
    </lineage>
</organism>
<evidence type="ECO:0000256" key="1">
    <source>
        <dbReference type="SAM" id="Phobius"/>
    </source>
</evidence>
<keyword evidence="3" id="KW-1185">Reference proteome</keyword>
<feature type="transmembrane region" description="Helical" evidence="1">
    <location>
        <begin position="35"/>
        <end position="59"/>
    </location>
</feature>